<sequence>MAGDGEDAGIVAPLDTSRDHMDVPPLSAEEQAQQALKEAFWTAQQQLHNARYVFGRWQGIRDMELQEHKAAVAEVSRLTRQVIDTEEVVAETNAAAGINIATPDTASEFSNDVDDGYDDRLCACRQDIPVIRDMETVRDSEATERLAERVSTHNQSAQ</sequence>
<feature type="region of interest" description="Disordered" evidence="1">
    <location>
        <begin position="1"/>
        <end position="21"/>
    </location>
</feature>
<reference evidence="2" key="1">
    <citation type="journal article" date="2020" name="Stud. Mycol.">
        <title>101 Dothideomycetes genomes: a test case for predicting lifestyles and emergence of pathogens.</title>
        <authorList>
            <person name="Haridas S."/>
            <person name="Albert R."/>
            <person name="Binder M."/>
            <person name="Bloem J."/>
            <person name="Labutti K."/>
            <person name="Salamov A."/>
            <person name="Andreopoulos B."/>
            <person name="Baker S."/>
            <person name="Barry K."/>
            <person name="Bills G."/>
            <person name="Bluhm B."/>
            <person name="Cannon C."/>
            <person name="Castanera R."/>
            <person name="Culley D."/>
            <person name="Daum C."/>
            <person name="Ezra D."/>
            <person name="Gonzalez J."/>
            <person name="Henrissat B."/>
            <person name="Kuo A."/>
            <person name="Liang C."/>
            <person name="Lipzen A."/>
            <person name="Lutzoni F."/>
            <person name="Magnuson J."/>
            <person name="Mondo S."/>
            <person name="Nolan M."/>
            <person name="Ohm R."/>
            <person name="Pangilinan J."/>
            <person name="Park H.-J."/>
            <person name="Ramirez L."/>
            <person name="Alfaro M."/>
            <person name="Sun H."/>
            <person name="Tritt A."/>
            <person name="Yoshinaga Y."/>
            <person name="Zwiers L.-H."/>
            <person name="Turgeon B."/>
            <person name="Goodwin S."/>
            <person name="Spatafora J."/>
            <person name="Crous P."/>
            <person name="Grigoriev I."/>
        </authorList>
    </citation>
    <scope>NUCLEOTIDE SEQUENCE</scope>
    <source>
        <strain evidence="2">CBS 116005</strain>
    </source>
</reference>
<dbReference type="EMBL" id="ML995812">
    <property type="protein sequence ID" value="KAF2773098.1"/>
    <property type="molecule type" value="Genomic_DNA"/>
</dbReference>
<feature type="compositionally biased region" description="Basic and acidic residues" evidence="1">
    <location>
        <begin position="138"/>
        <end position="151"/>
    </location>
</feature>
<keyword evidence="3" id="KW-1185">Reference proteome</keyword>
<dbReference type="AlphaFoldDB" id="A0A6G1LKZ7"/>
<organism evidence="2 3">
    <name type="scientific">Teratosphaeria nubilosa</name>
    <dbReference type="NCBI Taxonomy" id="161662"/>
    <lineage>
        <taxon>Eukaryota</taxon>
        <taxon>Fungi</taxon>
        <taxon>Dikarya</taxon>
        <taxon>Ascomycota</taxon>
        <taxon>Pezizomycotina</taxon>
        <taxon>Dothideomycetes</taxon>
        <taxon>Dothideomycetidae</taxon>
        <taxon>Mycosphaerellales</taxon>
        <taxon>Teratosphaeriaceae</taxon>
        <taxon>Teratosphaeria</taxon>
    </lineage>
</organism>
<dbReference type="OrthoDB" id="3890337at2759"/>
<protein>
    <submittedName>
        <fullName evidence="2">Uncharacterized protein</fullName>
    </submittedName>
</protein>
<name>A0A6G1LKZ7_9PEZI</name>
<evidence type="ECO:0000256" key="1">
    <source>
        <dbReference type="SAM" id="MobiDB-lite"/>
    </source>
</evidence>
<feature type="region of interest" description="Disordered" evidence="1">
    <location>
        <begin position="138"/>
        <end position="158"/>
    </location>
</feature>
<gene>
    <name evidence="2" type="ORF">EJ03DRAFT_348143</name>
</gene>
<accession>A0A6G1LKZ7</accession>
<evidence type="ECO:0000313" key="2">
    <source>
        <dbReference type="EMBL" id="KAF2773098.1"/>
    </source>
</evidence>
<proteinExistence type="predicted"/>
<dbReference type="Proteomes" id="UP000799436">
    <property type="component" value="Unassembled WGS sequence"/>
</dbReference>
<evidence type="ECO:0000313" key="3">
    <source>
        <dbReference type="Proteomes" id="UP000799436"/>
    </source>
</evidence>